<dbReference type="GeneID" id="68861614"/>
<accession>A0A897NJ79</accession>
<evidence type="ECO:0000259" key="10">
    <source>
        <dbReference type="PROSITE" id="PS50112"/>
    </source>
</evidence>
<dbReference type="Gene3D" id="3.30.565.10">
    <property type="entry name" value="Histidine kinase-like ATPase, C-terminal domain"/>
    <property type="match status" value="1"/>
</dbReference>
<evidence type="ECO:0000256" key="1">
    <source>
        <dbReference type="ARBA" id="ARBA00000085"/>
    </source>
</evidence>
<dbReference type="InterPro" id="IPR003594">
    <property type="entry name" value="HATPase_dom"/>
</dbReference>
<dbReference type="CDD" id="cd00156">
    <property type="entry name" value="REC"/>
    <property type="match status" value="1"/>
</dbReference>
<dbReference type="InterPro" id="IPR000700">
    <property type="entry name" value="PAS-assoc_C"/>
</dbReference>
<organism evidence="12 13">
    <name type="scientific">Halapricum desulfuricans</name>
    <dbReference type="NCBI Taxonomy" id="2841257"/>
    <lineage>
        <taxon>Archaea</taxon>
        <taxon>Methanobacteriati</taxon>
        <taxon>Methanobacteriota</taxon>
        <taxon>Stenosarchaea group</taxon>
        <taxon>Halobacteria</taxon>
        <taxon>Halobacteriales</taxon>
        <taxon>Haloarculaceae</taxon>
        <taxon>Halapricum</taxon>
    </lineage>
</organism>
<dbReference type="InterPro" id="IPR005467">
    <property type="entry name" value="His_kinase_dom"/>
</dbReference>
<evidence type="ECO:0000259" key="9">
    <source>
        <dbReference type="PROSITE" id="PS50110"/>
    </source>
</evidence>
<dbReference type="InterPro" id="IPR035965">
    <property type="entry name" value="PAS-like_dom_sf"/>
</dbReference>
<dbReference type="SUPFAM" id="SSF55785">
    <property type="entry name" value="PYP-like sensor domain (PAS domain)"/>
    <property type="match status" value="1"/>
</dbReference>
<dbReference type="SUPFAM" id="SSF55874">
    <property type="entry name" value="ATPase domain of HSP90 chaperone/DNA topoisomerase II/histidine kinase"/>
    <property type="match status" value="1"/>
</dbReference>
<evidence type="ECO:0000313" key="13">
    <source>
        <dbReference type="Proteomes" id="UP000663305"/>
    </source>
</evidence>
<protein>
    <recommendedName>
        <fullName evidence="2">histidine kinase</fullName>
        <ecNumber evidence="2">2.7.13.3</ecNumber>
    </recommendedName>
</protein>
<dbReference type="InterPro" id="IPR013656">
    <property type="entry name" value="PAS_4"/>
</dbReference>
<dbReference type="SMART" id="SM00388">
    <property type="entry name" value="HisKA"/>
    <property type="match status" value="1"/>
</dbReference>
<dbReference type="Gene3D" id="3.30.450.20">
    <property type="entry name" value="PAS domain"/>
    <property type="match status" value="1"/>
</dbReference>
<dbReference type="InterPro" id="IPR050736">
    <property type="entry name" value="Sensor_HK_Regulatory"/>
</dbReference>
<evidence type="ECO:0000256" key="2">
    <source>
        <dbReference type="ARBA" id="ARBA00012438"/>
    </source>
</evidence>
<feature type="domain" description="PAS" evidence="10">
    <location>
        <begin position="134"/>
        <end position="204"/>
    </location>
</feature>
<dbReference type="Pfam" id="PF02518">
    <property type="entry name" value="HATPase_c"/>
    <property type="match status" value="1"/>
</dbReference>
<dbReference type="EMBL" id="CP064789">
    <property type="protein sequence ID" value="QSG12494.1"/>
    <property type="molecule type" value="Genomic_DNA"/>
</dbReference>
<evidence type="ECO:0000259" key="8">
    <source>
        <dbReference type="PROSITE" id="PS50109"/>
    </source>
</evidence>
<dbReference type="PROSITE" id="PS50113">
    <property type="entry name" value="PAC"/>
    <property type="match status" value="1"/>
</dbReference>
<gene>
    <name evidence="12" type="ORF">HSBGL_2086</name>
</gene>
<dbReference type="PRINTS" id="PR00344">
    <property type="entry name" value="BCTRLSENSOR"/>
</dbReference>
<dbReference type="Pfam" id="PF00072">
    <property type="entry name" value="Response_reg"/>
    <property type="match status" value="1"/>
</dbReference>
<dbReference type="PANTHER" id="PTHR43711:SF1">
    <property type="entry name" value="HISTIDINE KINASE 1"/>
    <property type="match status" value="1"/>
</dbReference>
<dbReference type="Pfam" id="PF08448">
    <property type="entry name" value="PAS_4"/>
    <property type="match status" value="1"/>
</dbReference>
<dbReference type="Proteomes" id="UP000663305">
    <property type="component" value="Chromosome"/>
</dbReference>
<evidence type="ECO:0000256" key="4">
    <source>
        <dbReference type="ARBA" id="ARBA00022679"/>
    </source>
</evidence>
<dbReference type="AlphaFoldDB" id="A0A897NJ79"/>
<dbReference type="PROSITE" id="PS50110">
    <property type="entry name" value="RESPONSE_REGULATORY"/>
    <property type="match status" value="1"/>
</dbReference>
<dbReference type="Pfam" id="PF00512">
    <property type="entry name" value="HisKA"/>
    <property type="match status" value="1"/>
</dbReference>
<dbReference type="PROSITE" id="PS50112">
    <property type="entry name" value="PAS"/>
    <property type="match status" value="1"/>
</dbReference>
<dbReference type="CDD" id="cd00082">
    <property type="entry name" value="HisKA"/>
    <property type="match status" value="1"/>
</dbReference>
<evidence type="ECO:0000256" key="7">
    <source>
        <dbReference type="PROSITE-ProRule" id="PRU00169"/>
    </source>
</evidence>
<evidence type="ECO:0000256" key="3">
    <source>
        <dbReference type="ARBA" id="ARBA00022553"/>
    </source>
</evidence>
<dbReference type="EC" id="2.7.13.3" evidence="2"/>
<dbReference type="SMART" id="SM00387">
    <property type="entry name" value="HATPase_c"/>
    <property type="match status" value="1"/>
</dbReference>
<dbReference type="NCBIfam" id="TIGR00229">
    <property type="entry name" value="sensory_box"/>
    <property type="match status" value="1"/>
</dbReference>
<dbReference type="SMART" id="SM00448">
    <property type="entry name" value="REC"/>
    <property type="match status" value="1"/>
</dbReference>
<dbReference type="InterPro" id="IPR036097">
    <property type="entry name" value="HisK_dim/P_sf"/>
</dbReference>
<dbReference type="GO" id="GO:0000155">
    <property type="term" value="F:phosphorelay sensor kinase activity"/>
    <property type="evidence" value="ECO:0007669"/>
    <property type="project" value="InterPro"/>
</dbReference>
<dbReference type="RefSeq" id="WP_229124426.1">
    <property type="nucleotide sequence ID" value="NZ_CP064789.1"/>
</dbReference>
<dbReference type="SUPFAM" id="SSF47384">
    <property type="entry name" value="Homodimeric domain of signal transducing histidine kinase"/>
    <property type="match status" value="1"/>
</dbReference>
<keyword evidence="5 12" id="KW-0418">Kinase</keyword>
<evidence type="ECO:0000256" key="5">
    <source>
        <dbReference type="ARBA" id="ARBA00022777"/>
    </source>
</evidence>
<feature type="domain" description="Histidine kinase" evidence="8">
    <location>
        <begin position="270"/>
        <end position="458"/>
    </location>
</feature>
<dbReference type="PROSITE" id="PS50109">
    <property type="entry name" value="HIS_KIN"/>
    <property type="match status" value="1"/>
</dbReference>
<evidence type="ECO:0000259" key="11">
    <source>
        <dbReference type="PROSITE" id="PS50113"/>
    </source>
</evidence>
<dbReference type="Gene3D" id="3.40.50.2300">
    <property type="match status" value="1"/>
</dbReference>
<evidence type="ECO:0000313" key="12">
    <source>
        <dbReference type="EMBL" id="QSG12494.1"/>
    </source>
</evidence>
<dbReference type="SUPFAM" id="SSF52172">
    <property type="entry name" value="CheY-like"/>
    <property type="match status" value="1"/>
</dbReference>
<keyword evidence="6" id="KW-0902">Two-component regulatory system</keyword>
<dbReference type="InterPro" id="IPR004358">
    <property type="entry name" value="Sig_transdc_His_kin-like_C"/>
</dbReference>
<keyword evidence="3 7" id="KW-0597">Phosphoprotein</keyword>
<dbReference type="Gene3D" id="1.10.287.130">
    <property type="match status" value="1"/>
</dbReference>
<reference evidence="12" key="1">
    <citation type="submission" date="2020-11" db="EMBL/GenBank/DDBJ databases">
        <title>Carbohydrate-dependent, anaerobic sulfur respiration: A novel catabolism in halophilic archaea.</title>
        <authorList>
            <person name="Sorokin D.Y."/>
            <person name="Messina E."/>
            <person name="Smedile F."/>
            <person name="La Cono V."/>
            <person name="Hallsworth J.E."/>
            <person name="Yakimov M.M."/>
        </authorList>
    </citation>
    <scope>NUCLEOTIDE SEQUENCE</scope>
    <source>
        <strain evidence="12">HSR-Bgl</strain>
    </source>
</reference>
<dbReference type="InterPro" id="IPR003661">
    <property type="entry name" value="HisK_dim/P_dom"/>
</dbReference>
<dbReference type="CDD" id="cd00130">
    <property type="entry name" value="PAS"/>
    <property type="match status" value="1"/>
</dbReference>
<name>A0A897NJ79_9EURY</name>
<feature type="modified residue" description="4-aspartylphosphate" evidence="7">
    <location>
        <position position="56"/>
    </location>
</feature>
<dbReference type="InterPro" id="IPR036890">
    <property type="entry name" value="HATPase_C_sf"/>
</dbReference>
<proteinExistence type="predicted"/>
<keyword evidence="4" id="KW-0808">Transferase</keyword>
<dbReference type="InterPro" id="IPR000014">
    <property type="entry name" value="PAS"/>
</dbReference>
<dbReference type="InterPro" id="IPR001789">
    <property type="entry name" value="Sig_transdc_resp-reg_receiver"/>
</dbReference>
<dbReference type="InterPro" id="IPR011006">
    <property type="entry name" value="CheY-like_superfamily"/>
</dbReference>
<feature type="domain" description="Response regulatory" evidence="9">
    <location>
        <begin position="6"/>
        <end position="122"/>
    </location>
</feature>
<dbReference type="CDD" id="cd00075">
    <property type="entry name" value="HATPase"/>
    <property type="match status" value="1"/>
</dbReference>
<sequence length="465" mass="51852">MGAPLEVLLVDESAAANALEETLSRAESQFRVETAASASDALDCLNEREYDAVVSDYHLPKGDGLDILTSIRLERESDIPFILFTSETGAETAIEALNLGADRYIRKRNGPKSSVPDLIDVLLAEIEDYHAEQRLLLYRDIVEQLDDPVMLQNWDGEFEVINQAVADYASMSTNDLLGADEYAFMDEEAADTIASNKAQVIETESALRYEIRPSFPHRGEEWFSTLRYPHYDENGRVDGTVAICRDVSELKYSERELKRERDRLEEFASFVSHDLRNPLNVANGRLELVREDCDSPHLDDIEGELKRMDDLITDLLSLAQQGEVVGELEPVRLQECVTQCWNNVDTRDSDLVVDDIPTIRADPNLLTTLLENLFRNVDQHGGDDVTVTVGGLEGGFYVADDGPGIPPDERESVFESGYSTDERGTGFGLTIVRQIVGAHGWEIKIADSERGGARFEITGVEVAEE</sequence>
<comment type="catalytic activity">
    <reaction evidence="1">
        <text>ATP + protein L-histidine = ADP + protein N-phospho-L-histidine.</text>
        <dbReference type="EC" id="2.7.13.3"/>
    </reaction>
</comment>
<evidence type="ECO:0000256" key="6">
    <source>
        <dbReference type="ARBA" id="ARBA00023012"/>
    </source>
</evidence>
<feature type="domain" description="PAC" evidence="11">
    <location>
        <begin position="207"/>
        <end position="259"/>
    </location>
</feature>
<dbReference type="PANTHER" id="PTHR43711">
    <property type="entry name" value="TWO-COMPONENT HISTIDINE KINASE"/>
    <property type="match status" value="1"/>
</dbReference>